<organism evidence="1 2">
    <name type="scientific">Malus baccata</name>
    <name type="common">Siberian crab apple</name>
    <name type="synonym">Pyrus baccata</name>
    <dbReference type="NCBI Taxonomy" id="106549"/>
    <lineage>
        <taxon>Eukaryota</taxon>
        <taxon>Viridiplantae</taxon>
        <taxon>Streptophyta</taxon>
        <taxon>Embryophyta</taxon>
        <taxon>Tracheophyta</taxon>
        <taxon>Spermatophyta</taxon>
        <taxon>Magnoliopsida</taxon>
        <taxon>eudicotyledons</taxon>
        <taxon>Gunneridae</taxon>
        <taxon>Pentapetalae</taxon>
        <taxon>rosids</taxon>
        <taxon>fabids</taxon>
        <taxon>Rosales</taxon>
        <taxon>Rosaceae</taxon>
        <taxon>Amygdaloideae</taxon>
        <taxon>Maleae</taxon>
        <taxon>Malus</taxon>
    </lineage>
</organism>
<sequence>MQGYGRRSRSNLEMQLVWEKIEIEPGDAAAMGEDEGEGYWKRKWVCGGGSVEVKEDAAKFVVEEEDEATRARG</sequence>
<proteinExistence type="predicted"/>
<comment type="caution">
    <text evidence="1">The sequence shown here is derived from an EMBL/GenBank/DDBJ whole genome shotgun (WGS) entry which is preliminary data.</text>
</comment>
<dbReference type="Proteomes" id="UP000315295">
    <property type="component" value="Unassembled WGS sequence"/>
</dbReference>
<gene>
    <name evidence="1" type="ORF">C1H46_009106</name>
</gene>
<protein>
    <submittedName>
        <fullName evidence="1">Uncharacterized protein</fullName>
    </submittedName>
</protein>
<evidence type="ECO:0000313" key="2">
    <source>
        <dbReference type="Proteomes" id="UP000315295"/>
    </source>
</evidence>
<dbReference type="EMBL" id="VIEB01000126">
    <property type="protein sequence ID" value="TQE05249.1"/>
    <property type="molecule type" value="Genomic_DNA"/>
</dbReference>
<dbReference type="AlphaFoldDB" id="A0A540N2L0"/>
<evidence type="ECO:0000313" key="1">
    <source>
        <dbReference type="EMBL" id="TQE05249.1"/>
    </source>
</evidence>
<accession>A0A540N2L0</accession>
<name>A0A540N2L0_MALBA</name>
<keyword evidence="2" id="KW-1185">Reference proteome</keyword>
<reference evidence="1 2" key="1">
    <citation type="journal article" date="2019" name="G3 (Bethesda)">
        <title>Sequencing of a Wild Apple (Malus baccata) Genome Unravels the Differences Between Cultivated and Wild Apple Species Regarding Disease Resistance and Cold Tolerance.</title>
        <authorList>
            <person name="Chen X."/>
        </authorList>
    </citation>
    <scope>NUCLEOTIDE SEQUENCE [LARGE SCALE GENOMIC DNA]</scope>
    <source>
        <strain evidence="2">cv. Shandingzi</strain>
        <tissue evidence="1">Leaves</tissue>
    </source>
</reference>